<sequence length="72" mass="8555">MKFHWPFFPQFVYFSWFFLSFCSPFKAFSLYKQLCKDPPVMNNVRFQTATAESMPNAQFTGNFLCANESKPY</sequence>
<organism evidence="1">
    <name type="scientific">Anopheles marajoara</name>
    <dbReference type="NCBI Taxonomy" id="58244"/>
    <lineage>
        <taxon>Eukaryota</taxon>
        <taxon>Metazoa</taxon>
        <taxon>Ecdysozoa</taxon>
        <taxon>Arthropoda</taxon>
        <taxon>Hexapoda</taxon>
        <taxon>Insecta</taxon>
        <taxon>Pterygota</taxon>
        <taxon>Neoptera</taxon>
        <taxon>Endopterygota</taxon>
        <taxon>Diptera</taxon>
        <taxon>Nematocera</taxon>
        <taxon>Culicoidea</taxon>
        <taxon>Culicidae</taxon>
        <taxon>Anophelinae</taxon>
        <taxon>Anopheles</taxon>
    </lineage>
</organism>
<accession>A0A2M4CDN1</accession>
<dbReference type="EMBL" id="GGFJ01014301">
    <property type="protein sequence ID" value="MBW63442.1"/>
    <property type="molecule type" value="Transcribed_RNA"/>
</dbReference>
<evidence type="ECO:0000313" key="1">
    <source>
        <dbReference type="EMBL" id="MBW63442.1"/>
    </source>
</evidence>
<protein>
    <submittedName>
        <fullName evidence="1">Putative secreted protein</fullName>
    </submittedName>
</protein>
<reference evidence="1" key="1">
    <citation type="submission" date="2018-01" db="EMBL/GenBank/DDBJ databases">
        <title>An insight into the sialome of Amazonian anophelines.</title>
        <authorList>
            <person name="Ribeiro J.M."/>
            <person name="Scarpassa V."/>
            <person name="Calvo E."/>
        </authorList>
    </citation>
    <scope>NUCLEOTIDE SEQUENCE</scope>
    <source>
        <tissue evidence="1">Salivary glands</tissue>
    </source>
</reference>
<dbReference type="AlphaFoldDB" id="A0A2M4CDN1"/>
<name>A0A2M4CDN1_9DIPT</name>
<proteinExistence type="predicted"/>